<keyword evidence="2" id="KW-1185">Reference proteome</keyword>
<evidence type="ECO:0000313" key="3">
    <source>
        <dbReference type="RefSeq" id="XP_033569020.1"/>
    </source>
</evidence>
<dbReference type="EMBL" id="MU003725">
    <property type="protein sequence ID" value="KAF2802056.1"/>
    <property type="molecule type" value="Genomic_DNA"/>
</dbReference>
<reference evidence="3" key="2">
    <citation type="submission" date="2020-04" db="EMBL/GenBank/DDBJ databases">
        <authorList>
            <consortium name="NCBI Genome Project"/>
        </authorList>
    </citation>
    <scope>NUCLEOTIDE SEQUENCE</scope>
    <source>
        <strain evidence="3">CBS 304.34</strain>
    </source>
</reference>
<proteinExistence type="predicted"/>
<gene>
    <name evidence="1 3" type="ORF">BDZ99DRAFT_208531</name>
</gene>
<evidence type="ECO:0000313" key="1">
    <source>
        <dbReference type="EMBL" id="KAF2802056.1"/>
    </source>
</evidence>
<protein>
    <submittedName>
        <fullName evidence="1 3">Uncharacterized protein</fullName>
    </submittedName>
</protein>
<dbReference type="RefSeq" id="XP_033569020.1">
    <property type="nucleotide sequence ID" value="XM_033713314.1"/>
</dbReference>
<dbReference type="AlphaFoldDB" id="A0A6A6XZR0"/>
<dbReference type="Proteomes" id="UP000504636">
    <property type="component" value="Unplaced"/>
</dbReference>
<dbReference type="GeneID" id="54454207"/>
<accession>A0A6A6XZR0</accession>
<reference evidence="1 3" key="1">
    <citation type="journal article" date="2020" name="Stud. Mycol.">
        <title>101 Dothideomycetes genomes: a test case for predicting lifestyles and emergence of pathogens.</title>
        <authorList>
            <person name="Haridas S."/>
            <person name="Albert R."/>
            <person name="Binder M."/>
            <person name="Bloem J."/>
            <person name="Labutti K."/>
            <person name="Salamov A."/>
            <person name="Andreopoulos B."/>
            <person name="Baker S."/>
            <person name="Barry K."/>
            <person name="Bills G."/>
            <person name="Bluhm B."/>
            <person name="Cannon C."/>
            <person name="Castanera R."/>
            <person name="Culley D."/>
            <person name="Daum C."/>
            <person name="Ezra D."/>
            <person name="Gonzalez J."/>
            <person name="Henrissat B."/>
            <person name="Kuo A."/>
            <person name="Liang C."/>
            <person name="Lipzen A."/>
            <person name="Lutzoni F."/>
            <person name="Magnuson J."/>
            <person name="Mondo S."/>
            <person name="Nolan M."/>
            <person name="Ohm R."/>
            <person name="Pangilinan J."/>
            <person name="Park H.-J."/>
            <person name="Ramirez L."/>
            <person name="Alfaro M."/>
            <person name="Sun H."/>
            <person name="Tritt A."/>
            <person name="Yoshinaga Y."/>
            <person name="Zwiers L.-H."/>
            <person name="Turgeon B."/>
            <person name="Goodwin S."/>
            <person name="Spatafora J."/>
            <person name="Crous P."/>
            <person name="Grigoriev I."/>
        </authorList>
    </citation>
    <scope>NUCLEOTIDE SEQUENCE</scope>
    <source>
        <strain evidence="1 3">CBS 304.34</strain>
    </source>
</reference>
<reference evidence="3" key="3">
    <citation type="submission" date="2025-04" db="UniProtKB">
        <authorList>
            <consortium name="RefSeq"/>
        </authorList>
    </citation>
    <scope>IDENTIFICATION</scope>
    <source>
        <strain evidence="3">CBS 304.34</strain>
    </source>
</reference>
<evidence type="ECO:0000313" key="2">
    <source>
        <dbReference type="Proteomes" id="UP000504636"/>
    </source>
</evidence>
<name>A0A6A6XZR0_9PEZI</name>
<sequence>MRAPTCIAACMMRLPSGYSTSFEAIDLRGCIAGSVVFEDYSHTFQRPHEAFSEIAPTLLGGMLYMAKPNDPGTITSLSGRLESAMQDFSTLFQRMAIRP</sequence>
<organism evidence="1">
    <name type="scientific">Mytilinidion resinicola</name>
    <dbReference type="NCBI Taxonomy" id="574789"/>
    <lineage>
        <taxon>Eukaryota</taxon>
        <taxon>Fungi</taxon>
        <taxon>Dikarya</taxon>
        <taxon>Ascomycota</taxon>
        <taxon>Pezizomycotina</taxon>
        <taxon>Dothideomycetes</taxon>
        <taxon>Pleosporomycetidae</taxon>
        <taxon>Mytilinidiales</taxon>
        <taxon>Mytilinidiaceae</taxon>
        <taxon>Mytilinidion</taxon>
    </lineage>
</organism>